<keyword evidence="1" id="KW-0472">Membrane</keyword>
<keyword evidence="1" id="KW-0812">Transmembrane</keyword>
<evidence type="ECO:0000313" key="2">
    <source>
        <dbReference type="EMBL" id="GBE63322.1"/>
    </source>
</evidence>
<dbReference type="OrthoDB" id="367122at2759"/>
<proteinExistence type="predicted"/>
<name>A0A2H6KK09_9APIC</name>
<evidence type="ECO:0000313" key="3">
    <source>
        <dbReference type="Proteomes" id="UP000236319"/>
    </source>
</evidence>
<accession>A0A2H6KK09</accession>
<evidence type="ECO:0000256" key="1">
    <source>
        <dbReference type="SAM" id="Phobius"/>
    </source>
</evidence>
<dbReference type="VEuPathDB" id="PiroplasmaDB:BOVATA_048150"/>
<protein>
    <submittedName>
        <fullName evidence="2">Uncharacterized protein</fullName>
    </submittedName>
</protein>
<comment type="caution">
    <text evidence="2">The sequence shown here is derived from an EMBL/GenBank/DDBJ whole genome shotgun (WGS) entry which is preliminary data.</text>
</comment>
<dbReference type="EMBL" id="BDSA01000032">
    <property type="protein sequence ID" value="GBE63322.1"/>
    <property type="molecule type" value="Genomic_DNA"/>
</dbReference>
<dbReference type="RefSeq" id="XP_028869565.1">
    <property type="nucleotide sequence ID" value="XM_029013732.1"/>
</dbReference>
<keyword evidence="3" id="KW-1185">Reference proteome</keyword>
<dbReference type="Proteomes" id="UP000236319">
    <property type="component" value="Unassembled WGS sequence"/>
</dbReference>
<sequence>MYGKDGKNIKLIVDALTKQTSPSPKGSPAATTSPTKDEIKKFIFNFMYFADPLLQYTEGHVKDYSQDKNNPLPTEQSLQVRGIQNASDTLLKYLGKFSDDNKNQHKDAKKRIYIFDDLSTTLLKQLSASISALSPSNFHGFHNPLLLDALKAGMEKFTEQLGHAYVNVYSGKTHTKEWVKQESKQVDGKAQSVTVLSTEGRNCAKVCLTILEILSEDLWKLRNGSKSEKNKNKKIILHNGNGLGAFLEGCGFEVSKDDKTQDGELDRNKTGQSIIDVMVKKKQESPQNVHAIYEDAANRDGALKTLIGHLDSYYRVSHHKQIPGAKAPSNIYQMLQWLLGLYFNPMYSKLEGYFGKLFSGLKDEYNLSNETLDVTVPDDIKKVMASPLDASKLNKVLKEVCLYSADALIAIQGHGHPDGRYAVDFYTNTDNLLYPGRDSACFDMLADTLFRVYNQLRFLYKQCNNGPNSGGWQDCHYGRYIGGSSWNCNDFQCPEQSCRQKHNQSCNQPADQKANQTVSQHYNCGIKSPLQSFLEDGLQGFLPHPLTEVGCGVKCSVGSHFGKPCLTPMGFTDISNVASRTQKGEDLKKLIEKFCGSKSDLRQLCSMLNCLLRRPPQTLGDIIAFYNSFLYKWSSSGAHKKDAFEIAVKSANFGNPETTLEISTIFASSSHDTHATGKENKLTGDMFSLVSCKPSAYPVHPCGRYLQPLTSDVHCMFSEKHADKYLSWVVYITETFYDLLKILYDDCCKQCDTIGTKCHDKGCVDNCQVRLAYEAENSALQASSTQPTNTAHDSDCHSIVKCQNTHPTLYTYGFTFGSPHELSGVPEVKNRRTCKDLCHTLKRVISEREADKAPLAELIFRTIPEYLLKIRWPFMLTLLALWSLSLLYLLHIAVVRLDVLRIRSHLRSPSSHRIAAQSLLAAARVKALANVKYFSP</sequence>
<gene>
    <name evidence="2" type="ORF">BOVATA_048150</name>
</gene>
<reference evidence="2 3" key="1">
    <citation type="journal article" date="2017" name="BMC Genomics">
        <title>Whole-genome assembly of Babesia ovata and comparative genomics between closely related pathogens.</title>
        <authorList>
            <person name="Yamagishi J."/>
            <person name="Asada M."/>
            <person name="Hakimi H."/>
            <person name="Tanaka T.Q."/>
            <person name="Sugimoto C."/>
            <person name="Kawazu S."/>
        </authorList>
    </citation>
    <scope>NUCLEOTIDE SEQUENCE [LARGE SCALE GENOMIC DNA]</scope>
    <source>
        <strain evidence="2 3">Miyake</strain>
    </source>
</reference>
<organism evidence="2 3">
    <name type="scientific">Babesia ovata</name>
    <dbReference type="NCBI Taxonomy" id="189622"/>
    <lineage>
        <taxon>Eukaryota</taxon>
        <taxon>Sar</taxon>
        <taxon>Alveolata</taxon>
        <taxon>Apicomplexa</taxon>
        <taxon>Aconoidasida</taxon>
        <taxon>Piroplasmida</taxon>
        <taxon>Babesiidae</taxon>
        <taxon>Babesia</taxon>
    </lineage>
</organism>
<keyword evidence="1" id="KW-1133">Transmembrane helix</keyword>
<dbReference type="AlphaFoldDB" id="A0A2H6KK09"/>
<feature type="transmembrane region" description="Helical" evidence="1">
    <location>
        <begin position="872"/>
        <end position="897"/>
    </location>
</feature>
<dbReference type="GeneID" id="39877092"/>